<reference evidence="1" key="1">
    <citation type="submission" date="2017-05" db="UniProtKB">
        <authorList>
            <consortium name="EnsemblMetazoa"/>
        </authorList>
    </citation>
    <scope>IDENTIFICATION</scope>
</reference>
<sequence>MILPHFLLHPSTTPDLLVLDFITLSIET</sequence>
<dbReference type="AlphaFoldDB" id="A0A1X7UZ69"/>
<accession>A0A1X7UZ69</accession>
<protein>
    <submittedName>
        <fullName evidence="1">Uncharacterized protein</fullName>
    </submittedName>
</protein>
<dbReference type="InParanoid" id="A0A1X7UZ69"/>
<dbReference type="EnsemblMetazoa" id="Aqu2.1.32824_001">
    <property type="protein sequence ID" value="Aqu2.1.32824_001"/>
    <property type="gene ID" value="Aqu2.1.32824"/>
</dbReference>
<evidence type="ECO:0000313" key="1">
    <source>
        <dbReference type="EnsemblMetazoa" id="Aqu2.1.32824_001"/>
    </source>
</evidence>
<organism evidence="1">
    <name type="scientific">Amphimedon queenslandica</name>
    <name type="common">Sponge</name>
    <dbReference type="NCBI Taxonomy" id="400682"/>
    <lineage>
        <taxon>Eukaryota</taxon>
        <taxon>Metazoa</taxon>
        <taxon>Porifera</taxon>
        <taxon>Demospongiae</taxon>
        <taxon>Heteroscleromorpha</taxon>
        <taxon>Haplosclerida</taxon>
        <taxon>Niphatidae</taxon>
        <taxon>Amphimedon</taxon>
    </lineage>
</organism>
<name>A0A1X7UZ69_AMPQE</name>
<proteinExistence type="predicted"/>